<accession>A0A5P2AWB3</accession>
<feature type="compositionally biased region" description="Low complexity" evidence="1">
    <location>
        <begin position="61"/>
        <end position="112"/>
    </location>
</feature>
<dbReference type="AlphaFoldDB" id="A0A5P2AWB3"/>
<gene>
    <name evidence="2" type="ORF">DEJ46_25520</name>
</gene>
<evidence type="ECO:0000313" key="3">
    <source>
        <dbReference type="Proteomes" id="UP000324106"/>
    </source>
</evidence>
<organism evidence="2 3">
    <name type="scientific">Streptomyces venezuelae</name>
    <dbReference type="NCBI Taxonomy" id="54571"/>
    <lineage>
        <taxon>Bacteria</taxon>
        <taxon>Bacillati</taxon>
        <taxon>Actinomycetota</taxon>
        <taxon>Actinomycetes</taxon>
        <taxon>Kitasatosporales</taxon>
        <taxon>Streptomycetaceae</taxon>
        <taxon>Streptomyces</taxon>
    </lineage>
</organism>
<feature type="region of interest" description="Disordered" evidence="1">
    <location>
        <begin position="45"/>
        <end position="131"/>
    </location>
</feature>
<dbReference type="EMBL" id="CP029194">
    <property type="protein sequence ID" value="QES22047.1"/>
    <property type="molecule type" value="Genomic_DNA"/>
</dbReference>
<dbReference type="RefSeq" id="WP_150269965.1">
    <property type="nucleotide sequence ID" value="NZ_CP029194.1"/>
</dbReference>
<sequence length="201" mass="20759">MRRGLVHALAWSLATGAAVTLSWWGVHTVLSGTVYDPPLAVPLPAGTTEDAPTAAGGDPLTSSTRRPGTPTTSPSPRTSTPGAERTASAAPSSTPAATPADRPGSTTTAPATTTPPPATAPASAPPSSVKSYTVDGGRVTFDLGETSAELVSATPASGWQMQVWKQPTWIRVTFTKDGRELSVFCLWHDSAPRVEIEDRAT</sequence>
<evidence type="ECO:0000313" key="2">
    <source>
        <dbReference type="EMBL" id="QES22047.1"/>
    </source>
</evidence>
<protein>
    <recommendedName>
        <fullName evidence="4">Secreted protein</fullName>
    </recommendedName>
</protein>
<name>A0A5P2AWB3_STRVZ</name>
<dbReference type="Proteomes" id="UP000324106">
    <property type="component" value="Chromosome"/>
</dbReference>
<proteinExistence type="predicted"/>
<evidence type="ECO:0000256" key="1">
    <source>
        <dbReference type="SAM" id="MobiDB-lite"/>
    </source>
</evidence>
<dbReference type="OrthoDB" id="3293636at2"/>
<evidence type="ECO:0008006" key="4">
    <source>
        <dbReference type="Google" id="ProtNLM"/>
    </source>
</evidence>
<reference evidence="2 3" key="1">
    <citation type="submission" date="2018-05" db="EMBL/GenBank/DDBJ databases">
        <title>Streptomyces venezuelae.</title>
        <authorList>
            <person name="Kim W."/>
            <person name="Lee N."/>
            <person name="Cho B.-K."/>
        </authorList>
    </citation>
    <scope>NUCLEOTIDE SEQUENCE [LARGE SCALE GENOMIC DNA]</scope>
    <source>
        <strain evidence="2 3">ATCC 15068</strain>
    </source>
</reference>